<dbReference type="InterPro" id="IPR008217">
    <property type="entry name" value="Ccc1_fam"/>
</dbReference>
<accession>A0A348B1E8</accession>
<evidence type="ECO:0000313" key="8">
    <source>
        <dbReference type="EMBL" id="GGT92023.1"/>
    </source>
</evidence>
<dbReference type="SUPFAM" id="SSF47240">
    <property type="entry name" value="Ferritin-like"/>
    <property type="match status" value="1"/>
</dbReference>
<dbReference type="Proteomes" id="UP000616143">
    <property type="component" value="Unassembled WGS sequence"/>
</dbReference>
<dbReference type="EMBL" id="AP018553">
    <property type="protein sequence ID" value="BBD72000.1"/>
    <property type="molecule type" value="Genomic_DNA"/>
</dbReference>
<dbReference type="CDD" id="cd01044">
    <property type="entry name" value="Ferritin_CCC1_N"/>
    <property type="match status" value="1"/>
</dbReference>
<dbReference type="KEGG" id="sacd:HS1genome_0389"/>
<name>A0A348B1E8_9CREN</name>
<evidence type="ECO:0000313" key="9">
    <source>
        <dbReference type="Proteomes" id="UP000276741"/>
    </source>
</evidence>
<protein>
    <recommendedName>
        <fullName evidence="6">Rubrerythrin diiron-binding domain-containing protein</fullName>
    </recommendedName>
</protein>
<organism evidence="7 9">
    <name type="scientific">Sulfodiicoccus acidiphilus</name>
    <dbReference type="NCBI Taxonomy" id="1670455"/>
    <lineage>
        <taxon>Archaea</taxon>
        <taxon>Thermoproteota</taxon>
        <taxon>Thermoprotei</taxon>
        <taxon>Sulfolobales</taxon>
        <taxon>Sulfolobaceae</taxon>
        <taxon>Sulfodiicoccus</taxon>
    </lineage>
</organism>
<feature type="transmembrane region" description="Helical" evidence="5">
    <location>
        <begin position="147"/>
        <end position="169"/>
    </location>
</feature>
<feature type="transmembrane region" description="Helical" evidence="5">
    <location>
        <begin position="329"/>
        <end position="351"/>
    </location>
</feature>
<dbReference type="OrthoDB" id="42847at2157"/>
<dbReference type="PANTHER" id="PTHR31851">
    <property type="entry name" value="FE(2+)/MN(2+) TRANSPORTER PCL1"/>
    <property type="match status" value="1"/>
</dbReference>
<feature type="transmembrane region" description="Helical" evidence="5">
    <location>
        <begin position="272"/>
        <end position="291"/>
    </location>
</feature>
<evidence type="ECO:0000313" key="7">
    <source>
        <dbReference type="EMBL" id="BBD72000.1"/>
    </source>
</evidence>
<dbReference type="GeneID" id="38665892"/>
<evidence type="ECO:0000256" key="3">
    <source>
        <dbReference type="ARBA" id="ARBA00022989"/>
    </source>
</evidence>
<dbReference type="GO" id="GO:0005384">
    <property type="term" value="F:manganese ion transmembrane transporter activity"/>
    <property type="evidence" value="ECO:0007669"/>
    <property type="project" value="InterPro"/>
</dbReference>
<keyword evidence="9" id="KW-1185">Reference proteome</keyword>
<dbReference type="InterPro" id="IPR039376">
    <property type="entry name" value="Ferritin_CCC1_N"/>
</dbReference>
<evidence type="ECO:0000256" key="1">
    <source>
        <dbReference type="ARBA" id="ARBA00004127"/>
    </source>
</evidence>
<dbReference type="GO" id="GO:0016491">
    <property type="term" value="F:oxidoreductase activity"/>
    <property type="evidence" value="ECO:0007669"/>
    <property type="project" value="InterPro"/>
</dbReference>
<reference evidence="7" key="3">
    <citation type="journal article" date="2019" name="BMC Res. Notes">
        <title>Complete genome sequence of the Sulfodiicoccus acidiphilus strain HS-1T, the first crenarchaeon that lacks polB3, isolated from an acidic hot spring in Ohwaku-dani, Hakone, Japan.</title>
        <authorList>
            <person name="Sakai H.D."/>
            <person name="Kurosawa N."/>
        </authorList>
    </citation>
    <scope>NUCLEOTIDE SEQUENCE</scope>
    <source>
        <strain evidence="7">HS-1</strain>
    </source>
</reference>
<dbReference type="InterPro" id="IPR003251">
    <property type="entry name" value="Rr_diiron-bd_dom"/>
</dbReference>
<reference evidence="8" key="1">
    <citation type="journal article" date="2014" name="Int. J. Syst. Evol. Microbiol.">
        <title>Complete genome sequence of Corynebacterium casei LMG S-19264T (=DSM 44701T), isolated from a smear-ripened cheese.</title>
        <authorList>
            <consortium name="US DOE Joint Genome Institute (JGI-PGF)"/>
            <person name="Walter F."/>
            <person name="Albersmeier A."/>
            <person name="Kalinowski J."/>
            <person name="Ruckert C."/>
        </authorList>
    </citation>
    <scope>NUCLEOTIDE SEQUENCE</scope>
    <source>
        <strain evidence="8">JCM 31740</strain>
    </source>
</reference>
<keyword evidence="2 5" id="KW-0812">Transmembrane</keyword>
<keyword evidence="3 5" id="KW-1133">Transmembrane helix</keyword>
<dbReference type="GO" id="GO:0030026">
    <property type="term" value="P:intracellular manganese ion homeostasis"/>
    <property type="evidence" value="ECO:0007669"/>
    <property type="project" value="InterPro"/>
</dbReference>
<feature type="transmembrane region" description="Helical" evidence="5">
    <location>
        <begin position="175"/>
        <end position="196"/>
    </location>
</feature>
<dbReference type="Proteomes" id="UP000276741">
    <property type="component" value="Chromosome"/>
</dbReference>
<reference evidence="9" key="2">
    <citation type="submission" date="2018-04" db="EMBL/GenBank/DDBJ databases">
        <title>Complete genome sequence of Sulfodiicoccus acidiphilus strain HS-1.</title>
        <authorList>
            <person name="Sakai H.D."/>
            <person name="Kurosawa N."/>
        </authorList>
    </citation>
    <scope>NUCLEOTIDE SEQUENCE [LARGE SCALE GENOMIC DNA]</scope>
    <source>
        <strain evidence="9">HS-1</strain>
    </source>
</reference>
<sequence length="355" mass="38389">MSFDDEIRRNYRDELLGEATYRTLSRGERNERMRRLLHEIAEAEAGHAELWSQMAAARGVALKGLGFLDELKVRSLSVLRRVVGLAVTVKILEAGEEEDMEKYYGLLRDQRFTEEERDVLKRILEDEVVHEELLTSEEFKVENVRDAVYGVSDGLIEVLAAVSGLAGFISAPQLVALGGLIVGLSGTLSMSVGAYLSTKSERETAEAERRKAEMQSVLDRDALQERVKQQLVDRGLDPAKAARASRELRDVAEDVVAPQDPGDPLRSAGVTAASYVVGAMVPVLAFLLGLGGLVGLVTSYVVTGMATMVVGSLIGVVSEVNPLRKGAEMSAMALGAALATHVVGLLAQTYLHVAI</sequence>
<proteinExistence type="predicted"/>
<feature type="domain" description="Rubrerythrin diiron-binding" evidence="6">
    <location>
        <begin position="8"/>
        <end position="135"/>
    </location>
</feature>
<reference evidence="8" key="4">
    <citation type="submission" date="2020-09" db="EMBL/GenBank/DDBJ databases">
        <authorList>
            <person name="Sun Q."/>
            <person name="Ohkuma M."/>
        </authorList>
    </citation>
    <scope>NUCLEOTIDE SEQUENCE</scope>
    <source>
        <strain evidence="8">JCM 31740</strain>
    </source>
</reference>
<gene>
    <name evidence="8" type="ORF">GCM10007116_07270</name>
    <name evidence="7" type="ORF">HS1genome_0389</name>
</gene>
<evidence type="ECO:0000256" key="5">
    <source>
        <dbReference type="SAM" id="Phobius"/>
    </source>
</evidence>
<dbReference type="RefSeq" id="WP_126449296.1">
    <property type="nucleotide sequence ID" value="NZ_AP018553.1"/>
</dbReference>
<feature type="transmembrane region" description="Helical" evidence="5">
    <location>
        <begin position="297"/>
        <end position="317"/>
    </location>
</feature>
<dbReference type="Pfam" id="PF01988">
    <property type="entry name" value="VIT1"/>
    <property type="match status" value="1"/>
</dbReference>
<dbReference type="Pfam" id="PF02915">
    <property type="entry name" value="Rubrerythrin"/>
    <property type="match status" value="1"/>
</dbReference>
<evidence type="ECO:0000256" key="2">
    <source>
        <dbReference type="ARBA" id="ARBA00022692"/>
    </source>
</evidence>
<dbReference type="GO" id="GO:0012505">
    <property type="term" value="C:endomembrane system"/>
    <property type="evidence" value="ECO:0007669"/>
    <property type="project" value="UniProtKB-SubCell"/>
</dbReference>
<dbReference type="GO" id="GO:0046872">
    <property type="term" value="F:metal ion binding"/>
    <property type="evidence" value="ECO:0007669"/>
    <property type="project" value="InterPro"/>
</dbReference>
<dbReference type="EMBL" id="BMQS01000005">
    <property type="protein sequence ID" value="GGT92023.1"/>
    <property type="molecule type" value="Genomic_DNA"/>
</dbReference>
<keyword evidence="4 5" id="KW-0472">Membrane</keyword>
<evidence type="ECO:0000256" key="4">
    <source>
        <dbReference type="ARBA" id="ARBA00023136"/>
    </source>
</evidence>
<evidence type="ECO:0000259" key="6">
    <source>
        <dbReference type="Pfam" id="PF02915"/>
    </source>
</evidence>
<comment type="subcellular location">
    <subcellularLocation>
        <location evidence="1">Endomembrane system</location>
        <topology evidence="1">Multi-pass membrane protein</topology>
    </subcellularLocation>
</comment>
<dbReference type="AlphaFoldDB" id="A0A348B1E8"/>
<dbReference type="InterPro" id="IPR009078">
    <property type="entry name" value="Ferritin-like_SF"/>
</dbReference>